<dbReference type="Pfam" id="PF08878">
    <property type="entry name" value="HamA"/>
    <property type="match status" value="1"/>
</dbReference>
<gene>
    <name evidence="2" type="ORF">JDA50_18520</name>
</gene>
<sequence>METNAQEVSSNRYLHVIKVNKYEGKLSELINKYLTRICEGEPDDEEQTDVPRVMRRLHKFLLTKNETTKMGAIAEFFIHLYLNDSNYKQEFLFFNLEEKSIKKGFDGVFTKSDEIYILESKSGNESTSGISHLAKVKEAYRDLKKYFDGSSEKGGNNPWRNAYNHASHGDIKARDSLKKQIRTLANLYDDEEYTDIKDYNIIPCSTIFLNENWNEEHINNFINSSEYVSSLEAKSVNVIILTKLDMLNFINFLELGGKND</sequence>
<dbReference type="AlphaFoldDB" id="A0A8I1L1M3"/>
<dbReference type="Proteomes" id="UP000660083">
    <property type="component" value="Unassembled WGS sequence"/>
</dbReference>
<feature type="domain" description="Anti-bacteriophage protein A/HamA C-terminal" evidence="1">
    <location>
        <begin position="24"/>
        <end position="249"/>
    </location>
</feature>
<evidence type="ECO:0000259" key="1">
    <source>
        <dbReference type="Pfam" id="PF08878"/>
    </source>
</evidence>
<dbReference type="RefSeq" id="WP_196257310.1">
    <property type="nucleotide sequence ID" value="NZ_JADQAB010000001.1"/>
</dbReference>
<evidence type="ECO:0000313" key="2">
    <source>
        <dbReference type="EMBL" id="MBK1446398.1"/>
    </source>
</evidence>
<proteinExistence type="predicted"/>
<organism evidence="2 3">
    <name type="scientific">Acinetobacter pittii</name>
    <name type="common">Acinetobacter genomosp. 3</name>
    <dbReference type="NCBI Taxonomy" id="48296"/>
    <lineage>
        <taxon>Bacteria</taxon>
        <taxon>Pseudomonadati</taxon>
        <taxon>Pseudomonadota</taxon>
        <taxon>Gammaproteobacteria</taxon>
        <taxon>Moraxellales</taxon>
        <taxon>Moraxellaceae</taxon>
        <taxon>Acinetobacter</taxon>
        <taxon>Acinetobacter calcoaceticus/baumannii complex</taxon>
    </lineage>
</organism>
<dbReference type="EMBL" id="JAEFCT010000020">
    <property type="protein sequence ID" value="MBK1446398.1"/>
    <property type="molecule type" value="Genomic_DNA"/>
</dbReference>
<evidence type="ECO:0000313" key="3">
    <source>
        <dbReference type="Proteomes" id="UP000660083"/>
    </source>
</evidence>
<comment type="caution">
    <text evidence="2">The sequence shown here is derived from an EMBL/GenBank/DDBJ whole genome shotgun (WGS) entry which is preliminary data.</text>
</comment>
<dbReference type="InterPro" id="IPR014976">
    <property type="entry name" value="AbpA_HamA_C"/>
</dbReference>
<reference evidence="2" key="1">
    <citation type="submission" date="2020-12" db="EMBL/GenBank/DDBJ databases">
        <authorList>
            <person name="Chopjitt P."/>
        </authorList>
    </citation>
    <scope>NUCLEOTIDE SEQUENCE</scope>
    <source>
        <strain evidence="2">AP1</strain>
    </source>
</reference>
<name>A0A8I1L1M3_ACIPI</name>
<accession>A0A8I1L1M3</accession>
<protein>
    <recommendedName>
        <fullName evidence="1">Anti-bacteriophage protein A/HamA C-terminal domain-containing protein</fullName>
    </recommendedName>
</protein>